<evidence type="ECO:0000313" key="11">
    <source>
        <dbReference type="RefSeq" id="XP_065655106.1"/>
    </source>
</evidence>
<dbReference type="PANTHER" id="PTHR28644:SF1">
    <property type="entry name" value="SMALL INTEGRAL MEMBRANE PROTEIN 15"/>
    <property type="match status" value="1"/>
</dbReference>
<dbReference type="GeneID" id="105844993"/>
<feature type="region of interest" description="Disordered" evidence="8">
    <location>
        <begin position="62"/>
        <end position="86"/>
    </location>
</feature>
<organism evidence="10 11">
    <name type="scientific">Hydra vulgaris</name>
    <name type="common">Hydra</name>
    <name type="synonym">Hydra attenuata</name>
    <dbReference type="NCBI Taxonomy" id="6087"/>
    <lineage>
        <taxon>Eukaryota</taxon>
        <taxon>Metazoa</taxon>
        <taxon>Cnidaria</taxon>
        <taxon>Hydrozoa</taxon>
        <taxon>Hydroidolina</taxon>
        <taxon>Anthoathecata</taxon>
        <taxon>Aplanulata</taxon>
        <taxon>Hydridae</taxon>
        <taxon>Hydra</taxon>
    </lineage>
</organism>
<dbReference type="PANTHER" id="PTHR28644">
    <property type="entry name" value="SMALL INTEGRAL MEMBRANE PROTEIN 15"/>
    <property type="match status" value="1"/>
</dbReference>
<keyword evidence="10" id="KW-1185">Reference proteome</keyword>
<comment type="subcellular location">
    <subcellularLocation>
        <location evidence="1">Membrane</location>
        <topology evidence="1">Single-pass membrane protein</topology>
    </subcellularLocation>
</comment>
<comment type="similarity">
    <text evidence="2">Belongs to the SMIM15 family.</text>
</comment>
<evidence type="ECO:0000256" key="2">
    <source>
        <dbReference type="ARBA" id="ARBA00006758"/>
    </source>
</evidence>
<gene>
    <name evidence="11" type="primary">LOC105844993</name>
</gene>
<keyword evidence="4 9" id="KW-0812">Transmembrane</keyword>
<sequence length="86" mass="10162">MAEYLNWGQWRDKLTEFFHYIIEFAAKNPKEFLVTFLLILSPLMLICGYLAYLMIKQIDGKEKSKKKKALKSSNTMKTRRKAAKIE</sequence>
<keyword evidence="7 9" id="KW-0472">Membrane</keyword>
<accession>A0ABM4C0P4</accession>
<evidence type="ECO:0000256" key="5">
    <source>
        <dbReference type="ARBA" id="ARBA00022989"/>
    </source>
</evidence>
<proteinExistence type="inferred from homology"/>
<evidence type="ECO:0000313" key="10">
    <source>
        <dbReference type="Proteomes" id="UP001652625"/>
    </source>
</evidence>
<keyword evidence="6" id="KW-0175">Coiled coil</keyword>
<evidence type="ECO:0000256" key="9">
    <source>
        <dbReference type="SAM" id="Phobius"/>
    </source>
</evidence>
<evidence type="ECO:0000256" key="1">
    <source>
        <dbReference type="ARBA" id="ARBA00004167"/>
    </source>
</evidence>
<evidence type="ECO:0000256" key="7">
    <source>
        <dbReference type="ARBA" id="ARBA00023136"/>
    </source>
</evidence>
<keyword evidence="5 9" id="KW-1133">Transmembrane helix</keyword>
<evidence type="ECO:0000256" key="8">
    <source>
        <dbReference type="SAM" id="MobiDB-lite"/>
    </source>
</evidence>
<feature type="transmembrane region" description="Helical" evidence="9">
    <location>
        <begin position="32"/>
        <end position="55"/>
    </location>
</feature>
<protein>
    <recommendedName>
        <fullName evidence="3">Small integral membrane protein 15</fullName>
    </recommendedName>
</protein>
<dbReference type="RefSeq" id="XP_065655106.1">
    <property type="nucleotide sequence ID" value="XM_065799034.1"/>
</dbReference>
<name>A0ABM4C0P4_HYDVU</name>
<evidence type="ECO:0000256" key="6">
    <source>
        <dbReference type="ARBA" id="ARBA00023054"/>
    </source>
</evidence>
<dbReference type="Pfam" id="PF15086">
    <property type="entry name" value="UPF0542"/>
    <property type="match status" value="1"/>
</dbReference>
<evidence type="ECO:0000256" key="3">
    <source>
        <dbReference type="ARBA" id="ARBA00017904"/>
    </source>
</evidence>
<reference evidence="11" key="1">
    <citation type="submission" date="2025-08" db="UniProtKB">
        <authorList>
            <consortium name="RefSeq"/>
        </authorList>
    </citation>
    <scope>IDENTIFICATION</scope>
</reference>
<feature type="compositionally biased region" description="Basic residues" evidence="8">
    <location>
        <begin position="77"/>
        <end position="86"/>
    </location>
</feature>
<dbReference type="InterPro" id="IPR027877">
    <property type="entry name" value="Smim15"/>
</dbReference>
<evidence type="ECO:0000256" key="4">
    <source>
        <dbReference type="ARBA" id="ARBA00022692"/>
    </source>
</evidence>
<dbReference type="Proteomes" id="UP001652625">
    <property type="component" value="Chromosome 06"/>
</dbReference>